<evidence type="ECO:0000313" key="2">
    <source>
        <dbReference type="Proteomes" id="UP001254165"/>
    </source>
</evidence>
<organism evidence="1 2">
    <name type="scientific">Thermanaerothrix solaris</name>
    <dbReference type="NCBI Taxonomy" id="3058434"/>
    <lineage>
        <taxon>Bacteria</taxon>
        <taxon>Bacillati</taxon>
        <taxon>Chloroflexota</taxon>
        <taxon>Anaerolineae</taxon>
        <taxon>Anaerolineales</taxon>
        <taxon>Anaerolineaceae</taxon>
        <taxon>Thermanaerothrix</taxon>
    </lineage>
</organism>
<name>A0ABU3NRG2_9CHLR</name>
<comment type="caution">
    <text evidence="1">The sequence shown here is derived from an EMBL/GenBank/DDBJ whole genome shotgun (WGS) entry which is preliminary data.</text>
</comment>
<dbReference type="Proteomes" id="UP001254165">
    <property type="component" value="Unassembled WGS sequence"/>
</dbReference>
<dbReference type="RefSeq" id="WP_315626130.1">
    <property type="nucleotide sequence ID" value="NZ_JAUHMF010000002.1"/>
</dbReference>
<reference evidence="1 2" key="1">
    <citation type="submission" date="2023-07" db="EMBL/GenBank/DDBJ databases">
        <title>Novel species of Thermanaerothrix with wide hydrolytic capabilities.</title>
        <authorList>
            <person name="Zayulina K.S."/>
            <person name="Podosokorskaya O.A."/>
            <person name="Elcheninov A.G."/>
        </authorList>
    </citation>
    <scope>NUCLEOTIDE SEQUENCE [LARGE SCALE GENOMIC DNA]</scope>
    <source>
        <strain evidence="1 2">4228-RoL</strain>
    </source>
</reference>
<keyword evidence="2" id="KW-1185">Reference proteome</keyword>
<sequence length="176" mass="20874">MSDTSRDITRLDLINYFFITGHLWLELLLDRAQPQFAEWLRRARYFDTTDRGSVNPADLIAHAYSAAAQLGLPLTFSTVRSLLLDRNFFFTHLPVPPDDPLWNFGRDYGVGFILWFWWQSQETEPFRQQLAEQFSSIPESIDLSLFLFWPALPKEYIDDFRSLHHRFYSHLQNKLL</sequence>
<proteinExistence type="predicted"/>
<gene>
    <name evidence="1" type="ORF">QYE77_14270</name>
</gene>
<evidence type="ECO:0000313" key="1">
    <source>
        <dbReference type="EMBL" id="MDT8899426.1"/>
    </source>
</evidence>
<protein>
    <submittedName>
        <fullName evidence="1">Uncharacterized protein</fullName>
    </submittedName>
</protein>
<accession>A0ABU3NRG2</accession>
<dbReference type="EMBL" id="JAUHMF010000002">
    <property type="protein sequence ID" value="MDT8899426.1"/>
    <property type="molecule type" value="Genomic_DNA"/>
</dbReference>